<dbReference type="PANTHER" id="PTHR43312">
    <property type="entry name" value="D-THREO-ALDOSE 1-DEHYDROGENASE"/>
    <property type="match status" value="1"/>
</dbReference>
<accession>A0A1V9ENN5</accession>
<dbReference type="Gene3D" id="3.20.20.100">
    <property type="entry name" value="NADP-dependent oxidoreductase domain"/>
    <property type="match status" value="1"/>
</dbReference>
<proteinExistence type="predicted"/>
<comment type="caution">
    <text evidence="2">The sequence shown here is derived from an EMBL/GenBank/DDBJ whole genome shotgun (WGS) entry which is preliminary data.</text>
</comment>
<reference evidence="3" key="1">
    <citation type="submission" date="2016-04" db="EMBL/GenBank/DDBJ databases">
        <authorList>
            <person name="Chen L."/>
            <person name="Zhuang W."/>
            <person name="Wang G."/>
        </authorList>
    </citation>
    <scope>NUCLEOTIDE SEQUENCE [LARGE SCALE GENOMIC DNA]</scope>
    <source>
        <strain evidence="3">17621</strain>
    </source>
</reference>
<keyword evidence="3" id="KW-1185">Reference proteome</keyword>
<protein>
    <submittedName>
        <fullName evidence="2">Oxidoreductase</fullName>
    </submittedName>
</protein>
<name>A0A1V9ENN5_9BACT</name>
<evidence type="ECO:0000259" key="1">
    <source>
        <dbReference type="Pfam" id="PF00248"/>
    </source>
</evidence>
<gene>
    <name evidence="2" type="ORF">A4H97_30810</name>
</gene>
<dbReference type="InterPro" id="IPR036812">
    <property type="entry name" value="NAD(P)_OxRdtase_dom_sf"/>
</dbReference>
<dbReference type="STRING" id="354355.SAMN05660816_06343"/>
<evidence type="ECO:0000313" key="2">
    <source>
        <dbReference type="EMBL" id="OQP47758.1"/>
    </source>
</evidence>
<dbReference type="RefSeq" id="WP_081200766.1">
    <property type="nucleotide sequence ID" value="NZ_FOCZ01000019.1"/>
</dbReference>
<dbReference type="CDD" id="cd19086">
    <property type="entry name" value="AKR_AKR11C1"/>
    <property type="match status" value="1"/>
</dbReference>
<dbReference type="OrthoDB" id="9773828at2"/>
<evidence type="ECO:0000313" key="3">
    <source>
        <dbReference type="Proteomes" id="UP000192610"/>
    </source>
</evidence>
<dbReference type="EMBL" id="LVXG01000022">
    <property type="protein sequence ID" value="OQP47758.1"/>
    <property type="molecule type" value="Genomic_DNA"/>
</dbReference>
<dbReference type="GO" id="GO:0016491">
    <property type="term" value="F:oxidoreductase activity"/>
    <property type="evidence" value="ECO:0007669"/>
    <property type="project" value="InterPro"/>
</dbReference>
<dbReference type="Proteomes" id="UP000192610">
    <property type="component" value="Unassembled WGS sequence"/>
</dbReference>
<dbReference type="InterPro" id="IPR020471">
    <property type="entry name" value="AKR"/>
</dbReference>
<dbReference type="PANTHER" id="PTHR43312:SF1">
    <property type="entry name" value="NADP-DEPENDENT OXIDOREDUCTASE DOMAIN-CONTAINING PROTEIN"/>
    <property type="match status" value="1"/>
</dbReference>
<organism evidence="2 3">
    <name type="scientific">Niastella yeongjuensis</name>
    <dbReference type="NCBI Taxonomy" id="354355"/>
    <lineage>
        <taxon>Bacteria</taxon>
        <taxon>Pseudomonadati</taxon>
        <taxon>Bacteroidota</taxon>
        <taxon>Chitinophagia</taxon>
        <taxon>Chitinophagales</taxon>
        <taxon>Chitinophagaceae</taxon>
        <taxon>Niastella</taxon>
    </lineage>
</organism>
<dbReference type="SUPFAM" id="SSF51430">
    <property type="entry name" value="NAD(P)-linked oxidoreductase"/>
    <property type="match status" value="1"/>
</dbReference>
<sequence length="298" mass="33919">MEYVQLGKSDMRVSRIAFGCMSLGEEDTANEKILYRALDLGINFFDTADLYAKGMNEVSVGKAFKRYRDKVYIATKVGNQWRADGSGWDWNPRKEYILTEVEKSLQRLQIDYIDLYQLHGGTIDDNIDESIEAFELLKQQGKIRYYGISSIRPNVIREYIKRSNIVSVMMQYSLLDRRPEETCLSLLHENNIGVLARGAVAQGLLVNKPPKPYLNYTPQEVEKAAAAINALSRNQRNTAQTALRYVLHHPAITTAVAGIRTMQQLEEAVATFKTPLLTNQDITTLQHAVVANKYEQHR</sequence>
<feature type="domain" description="NADP-dependent oxidoreductase" evidence="1">
    <location>
        <begin position="15"/>
        <end position="287"/>
    </location>
</feature>
<dbReference type="AlphaFoldDB" id="A0A1V9ENN5"/>
<dbReference type="Pfam" id="PF00248">
    <property type="entry name" value="Aldo_ket_red"/>
    <property type="match status" value="1"/>
</dbReference>
<dbReference type="InterPro" id="IPR023210">
    <property type="entry name" value="NADP_OxRdtase_dom"/>
</dbReference>
<dbReference type="InterPro" id="IPR053135">
    <property type="entry name" value="AKR2_Oxidoreductase"/>
</dbReference>
<dbReference type="PRINTS" id="PR00069">
    <property type="entry name" value="ALDKETRDTASE"/>
</dbReference>